<protein>
    <recommendedName>
        <fullName evidence="5">Secreted protein</fullName>
    </recommendedName>
</protein>
<evidence type="ECO:0008006" key="5">
    <source>
        <dbReference type="Google" id="ProtNLM"/>
    </source>
</evidence>
<proteinExistence type="predicted"/>
<organism evidence="3 4">
    <name type="scientific">Flavilitoribacter nigricans (strain ATCC 23147 / DSM 23189 / NBRC 102662 / NCIMB 1420 / SS-2)</name>
    <name type="common">Lewinella nigricans</name>
    <dbReference type="NCBI Taxonomy" id="1122177"/>
    <lineage>
        <taxon>Bacteria</taxon>
        <taxon>Pseudomonadati</taxon>
        <taxon>Bacteroidota</taxon>
        <taxon>Saprospiria</taxon>
        <taxon>Saprospirales</taxon>
        <taxon>Lewinellaceae</taxon>
        <taxon>Flavilitoribacter</taxon>
    </lineage>
</organism>
<feature type="signal peptide" evidence="2">
    <location>
        <begin position="1"/>
        <end position="23"/>
    </location>
</feature>
<comment type="caution">
    <text evidence="3">The sequence shown here is derived from an EMBL/GenBank/DDBJ whole genome shotgun (WGS) entry which is preliminary data.</text>
</comment>
<reference evidence="3 4" key="1">
    <citation type="submission" date="2017-10" db="EMBL/GenBank/DDBJ databases">
        <title>The draft genome sequence of Lewinella nigricans NBRC 102662.</title>
        <authorList>
            <person name="Wang K."/>
        </authorList>
    </citation>
    <scope>NUCLEOTIDE SEQUENCE [LARGE SCALE GENOMIC DNA]</scope>
    <source>
        <strain evidence="3 4">NBRC 102662</strain>
    </source>
</reference>
<dbReference type="AlphaFoldDB" id="A0A2D0MZD1"/>
<feature type="chain" id="PRO_5012497241" description="Secreted protein" evidence="2">
    <location>
        <begin position="24"/>
        <end position="103"/>
    </location>
</feature>
<dbReference type="Proteomes" id="UP000223913">
    <property type="component" value="Unassembled WGS sequence"/>
</dbReference>
<accession>A0A2D0MZD1</accession>
<evidence type="ECO:0000256" key="2">
    <source>
        <dbReference type="SAM" id="SignalP"/>
    </source>
</evidence>
<dbReference type="RefSeq" id="WP_099155037.1">
    <property type="nucleotide sequence ID" value="NZ_PDUD01000052.1"/>
</dbReference>
<keyword evidence="2" id="KW-0732">Signal</keyword>
<name>A0A2D0MZD1_FLAN2</name>
<keyword evidence="4" id="KW-1185">Reference proteome</keyword>
<gene>
    <name evidence="3" type="ORF">CRP01_36510</name>
</gene>
<dbReference type="EMBL" id="PDUD01000052">
    <property type="protein sequence ID" value="PHN01605.1"/>
    <property type="molecule type" value="Genomic_DNA"/>
</dbReference>
<evidence type="ECO:0000313" key="4">
    <source>
        <dbReference type="Proteomes" id="UP000223913"/>
    </source>
</evidence>
<evidence type="ECO:0000256" key="1">
    <source>
        <dbReference type="SAM" id="MobiDB-lite"/>
    </source>
</evidence>
<feature type="region of interest" description="Disordered" evidence="1">
    <location>
        <begin position="28"/>
        <end position="63"/>
    </location>
</feature>
<evidence type="ECO:0000313" key="3">
    <source>
        <dbReference type="EMBL" id="PHN01605.1"/>
    </source>
</evidence>
<sequence>MRNYLFLSLIFSLLFTVSLSAQSNCLTGPAAKNRKHLKSSSTTSTIVVKQHRPHTGPQAKNRKLWKDSCTVEAVALQGRKQLKGPKAKNALHRRKMVEAVVKN</sequence>
<dbReference type="OrthoDB" id="797657at2"/>